<dbReference type="HAMAP" id="MF_01539">
    <property type="entry name" value="TmcAL"/>
    <property type="match status" value="1"/>
</dbReference>
<dbReference type="EMBL" id="DVFI01000144">
    <property type="protein sequence ID" value="HIQ63976.1"/>
    <property type="molecule type" value="Genomic_DNA"/>
</dbReference>
<feature type="binding site" evidence="2">
    <location>
        <begin position="12"/>
        <end position="25"/>
    </location>
    <ligand>
        <name>ATP</name>
        <dbReference type="ChEBI" id="CHEBI:30616"/>
    </ligand>
</feature>
<evidence type="ECO:0000256" key="2">
    <source>
        <dbReference type="HAMAP-Rule" id="MF_01539"/>
    </source>
</evidence>
<evidence type="ECO:0000313" key="4">
    <source>
        <dbReference type="Proteomes" id="UP000886819"/>
    </source>
</evidence>
<evidence type="ECO:0000313" key="3">
    <source>
        <dbReference type="EMBL" id="HIQ63976.1"/>
    </source>
</evidence>
<dbReference type="InterPro" id="IPR014729">
    <property type="entry name" value="Rossmann-like_a/b/a_fold"/>
</dbReference>
<dbReference type="PANTHER" id="PTHR37825:SF1">
    <property type="entry name" value="TRNA(MET) CYTIDINE ACETATE LIGASE"/>
    <property type="match status" value="1"/>
</dbReference>
<organism evidence="3 4">
    <name type="scientific">Candidatus Avichristensenella intestinipullorum</name>
    <dbReference type="NCBI Taxonomy" id="2840693"/>
    <lineage>
        <taxon>Bacteria</taxon>
        <taxon>Bacillati</taxon>
        <taxon>Bacillota</taxon>
        <taxon>Clostridia</taxon>
        <taxon>Candidatus Avichristensenella</taxon>
    </lineage>
</organism>
<dbReference type="GO" id="GO:0006400">
    <property type="term" value="P:tRNA modification"/>
    <property type="evidence" value="ECO:0007669"/>
    <property type="project" value="UniProtKB-UniRule"/>
</dbReference>
<feature type="binding site" evidence="2">
    <location>
        <position position="180"/>
    </location>
    <ligand>
        <name>ATP</name>
        <dbReference type="ChEBI" id="CHEBI:30616"/>
    </ligand>
</feature>
<comment type="similarity">
    <text evidence="2">Belongs to the TmcAL family.</text>
</comment>
<dbReference type="Gene3D" id="3.40.50.620">
    <property type="entry name" value="HUPs"/>
    <property type="match status" value="1"/>
</dbReference>
<dbReference type="Proteomes" id="UP000886819">
    <property type="component" value="Unassembled WGS sequence"/>
</dbReference>
<keyword evidence="2" id="KW-0067">ATP-binding</keyword>
<comment type="function">
    <text evidence="2">Catalyzes the formation of N(4)-acetylcytidine (ac(4)C) at the wobble position of elongator tRNA(Met), using acetate and ATP as substrates. First activates an acetate ion to form acetyladenylate (Ac-AMP) and then transfers the acetyl group to tRNA to form ac(4)C34.</text>
</comment>
<dbReference type="Pfam" id="PF05636">
    <property type="entry name" value="HIGH_NTase1"/>
    <property type="match status" value="1"/>
</dbReference>
<dbReference type="PANTHER" id="PTHR37825">
    <property type="entry name" value="TRNA(MET) CYTIDINE ACETATE LIGASE"/>
    <property type="match status" value="1"/>
</dbReference>
<dbReference type="InterPro" id="IPR008513">
    <property type="entry name" value="tRNA(Met)_cyd_acetate_ligase"/>
</dbReference>
<dbReference type="GO" id="GO:0005524">
    <property type="term" value="F:ATP binding"/>
    <property type="evidence" value="ECO:0007669"/>
    <property type="project" value="UniProtKB-KW"/>
</dbReference>
<feature type="binding site" evidence="2">
    <location>
        <position position="155"/>
    </location>
    <ligand>
        <name>ATP</name>
        <dbReference type="ChEBI" id="CHEBI:30616"/>
    </ligand>
</feature>
<dbReference type="GO" id="GO:0000049">
    <property type="term" value="F:tRNA binding"/>
    <property type="evidence" value="ECO:0007669"/>
    <property type="project" value="UniProtKB-KW"/>
</dbReference>
<dbReference type="GO" id="GO:0016879">
    <property type="term" value="F:ligase activity, forming carbon-nitrogen bonds"/>
    <property type="evidence" value="ECO:0007669"/>
    <property type="project" value="UniProtKB-UniRule"/>
</dbReference>
<reference evidence="3" key="1">
    <citation type="submission" date="2020-10" db="EMBL/GenBank/DDBJ databases">
        <authorList>
            <person name="Gilroy R."/>
        </authorList>
    </citation>
    <scope>NUCLEOTIDE SEQUENCE</scope>
    <source>
        <strain evidence="3">ChiHile30-977</strain>
    </source>
</reference>
<dbReference type="SUPFAM" id="SSF52374">
    <property type="entry name" value="Nucleotidylyl transferase"/>
    <property type="match status" value="1"/>
</dbReference>
<dbReference type="EC" id="6.3.4.-" evidence="2"/>
<keyword evidence="2" id="KW-0694">RNA-binding</keyword>
<reference evidence="3" key="2">
    <citation type="journal article" date="2021" name="PeerJ">
        <title>Extensive microbial diversity within the chicken gut microbiome revealed by metagenomics and culture.</title>
        <authorList>
            <person name="Gilroy R."/>
            <person name="Ravi A."/>
            <person name="Getino M."/>
            <person name="Pursley I."/>
            <person name="Horton D.L."/>
            <person name="Alikhan N.F."/>
            <person name="Baker D."/>
            <person name="Gharbi K."/>
            <person name="Hall N."/>
            <person name="Watson M."/>
            <person name="Adriaenssens E.M."/>
            <person name="Foster-Nyarko E."/>
            <person name="Jarju S."/>
            <person name="Secka A."/>
            <person name="Antonio M."/>
            <person name="Oren A."/>
            <person name="Chaudhuri R.R."/>
            <person name="La Ragione R."/>
            <person name="Hildebrand F."/>
            <person name="Pallen M.J."/>
        </authorList>
    </citation>
    <scope>NUCLEOTIDE SEQUENCE</scope>
    <source>
        <strain evidence="3">ChiHile30-977</strain>
    </source>
</reference>
<keyword evidence="2" id="KW-0963">Cytoplasm</keyword>
<comment type="subcellular location">
    <subcellularLocation>
        <location evidence="2">Cytoplasm</location>
    </subcellularLocation>
</comment>
<proteinExistence type="inferred from homology"/>
<protein>
    <recommendedName>
        <fullName evidence="2">tRNA(Met) cytidine acetate ligase</fullName>
        <ecNumber evidence="2">6.3.4.-</ecNumber>
    </recommendedName>
</protein>
<comment type="caution">
    <text evidence="2">Lacks conserved residue(s) required for the propagation of feature annotation.</text>
</comment>
<comment type="catalytic activity">
    <reaction evidence="2">
        <text>cytidine(34) in elongator tRNA(Met) + acetate + ATP = N(4)-acetylcytidine(34) in elongator tRNA(Met) + AMP + diphosphate</text>
        <dbReference type="Rhea" id="RHEA:58144"/>
        <dbReference type="Rhea" id="RHEA-COMP:10693"/>
        <dbReference type="Rhea" id="RHEA-COMP:10694"/>
        <dbReference type="ChEBI" id="CHEBI:30089"/>
        <dbReference type="ChEBI" id="CHEBI:30616"/>
        <dbReference type="ChEBI" id="CHEBI:33019"/>
        <dbReference type="ChEBI" id="CHEBI:74900"/>
        <dbReference type="ChEBI" id="CHEBI:82748"/>
        <dbReference type="ChEBI" id="CHEBI:456215"/>
    </reaction>
</comment>
<dbReference type="GO" id="GO:0005737">
    <property type="term" value="C:cytoplasm"/>
    <property type="evidence" value="ECO:0007669"/>
    <property type="project" value="UniProtKB-SubCell"/>
</dbReference>
<accession>A0A9D0YYX9</accession>
<keyword evidence="2" id="KW-0547">Nucleotide-binding</keyword>
<sequence>MKRGTMRVCGVICEYDPFHNGHAHHLRRVRELSGCEYIVCAMSGYFTQRGEAALVSKWARAEMALRCGADAVFELPTLFALRDAQRFALGGVALLDGLGVVTHLGFGSESADADALRRQALATPDPDALRAGLACGKAHARALGEATGQDAGKPNDTLAVEYLRAMRLLGAAWETVAVPRAGGGHHDGALSAMASASAVRRALRQGEDVSRAMPEAAWSLLVRQWEEGACQRADGLDGALLACLRRMDAAEMAQAADIGEGLEHRFARAAWTASGREALLDRVKCKRYTRARLSRIASQLLLGLTRSLALSHPLPDYARLLGFRREARPLLAAISERSRLPLVLRPAKFRIQHNAAFALDLRAAALWPLGCGAPQLRAGDRELTQKVIILDETTISD</sequence>
<dbReference type="AlphaFoldDB" id="A0A9D0YYX9"/>
<name>A0A9D0YYX9_9FIRM</name>
<keyword evidence="2" id="KW-0820">tRNA-binding</keyword>
<keyword evidence="2" id="KW-0436">Ligase</keyword>
<keyword evidence="1 2" id="KW-0819">tRNA processing</keyword>
<comment type="caution">
    <text evidence="3">The sequence shown here is derived from an EMBL/GenBank/DDBJ whole genome shotgun (WGS) entry which is preliminary data.</text>
</comment>
<gene>
    <name evidence="2" type="primary">tmcAL</name>
    <name evidence="3" type="ORF">IAA66_10430</name>
</gene>
<evidence type="ECO:0000256" key="1">
    <source>
        <dbReference type="ARBA" id="ARBA00022694"/>
    </source>
</evidence>
<feature type="binding site" evidence="2">
    <location>
        <position position="107"/>
    </location>
    <ligand>
        <name>ATP</name>
        <dbReference type="ChEBI" id="CHEBI:30616"/>
    </ligand>
</feature>